<evidence type="ECO:0000313" key="2">
    <source>
        <dbReference type="EMBL" id="MCC8363701.1"/>
    </source>
</evidence>
<reference evidence="2" key="1">
    <citation type="submission" date="2021-10" db="EMBL/GenBank/DDBJ databases">
        <authorList>
            <person name="Lyu M."/>
            <person name="Wang X."/>
            <person name="Meng X."/>
            <person name="Xu K."/>
        </authorList>
    </citation>
    <scope>NUCLEOTIDE SEQUENCE</scope>
    <source>
        <strain evidence="2">A6</strain>
    </source>
</reference>
<dbReference type="InterPro" id="IPR020017">
    <property type="entry name" value="XapX_domain"/>
</dbReference>
<keyword evidence="1" id="KW-0812">Transmembrane</keyword>
<gene>
    <name evidence="2" type="ORF">LK996_11530</name>
</gene>
<sequence>MMLAITGVVMALLVGVVCRVLDLPLPAPPRLQGAWLVVAMTLGFIAAARVLE</sequence>
<keyword evidence="1" id="KW-1133">Transmembrane helix</keyword>
<comment type="caution">
    <text evidence="2">The sequence shown here is derived from an EMBL/GenBank/DDBJ whole genome shotgun (WGS) entry which is preliminary data.</text>
</comment>
<keyword evidence="1" id="KW-0472">Membrane</keyword>
<evidence type="ECO:0000256" key="1">
    <source>
        <dbReference type="SAM" id="Phobius"/>
    </source>
</evidence>
<protein>
    <submittedName>
        <fullName evidence="2">XapX domain-containing protein</fullName>
    </submittedName>
</protein>
<organism evidence="2 3">
    <name type="scientific">Noviluteimonas lactosilytica</name>
    <dbReference type="NCBI Taxonomy" id="2888523"/>
    <lineage>
        <taxon>Bacteria</taxon>
        <taxon>Pseudomonadati</taxon>
        <taxon>Pseudomonadota</taxon>
        <taxon>Gammaproteobacteria</taxon>
        <taxon>Lysobacterales</taxon>
        <taxon>Lysobacteraceae</taxon>
        <taxon>Noviluteimonas</taxon>
    </lineage>
</organism>
<dbReference type="RefSeq" id="WP_230527377.1">
    <property type="nucleotide sequence ID" value="NZ_JAJGAK010000002.1"/>
</dbReference>
<accession>A0ABS8JJD5</accession>
<dbReference type="NCBIfam" id="TIGR03510">
    <property type="entry name" value="XapX"/>
    <property type="match status" value="1"/>
</dbReference>
<proteinExistence type="predicted"/>
<evidence type="ECO:0000313" key="3">
    <source>
        <dbReference type="Proteomes" id="UP001165293"/>
    </source>
</evidence>
<dbReference type="Proteomes" id="UP001165293">
    <property type="component" value="Unassembled WGS sequence"/>
</dbReference>
<dbReference type="EMBL" id="JAJGAK010000002">
    <property type="protein sequence ID" value="MCC8363701.1"/>
    <property type="molecule type" value="Genomic_DNA"/>
</dbReference>
<feature type="transmembrane region" description="Helical" evidence="1">
    <location>
        <begin position="34"/>
        <end position="51"/>
    </location>
</feature>
<keyword evidence="3" id="KW-1185">Reference proteome</keyword>
<name>A0ABS8JJD5_9GAMM</name>